<evidence type="ECO:0000256" key="4">
    <source>
        <dbReference type="ARBA" id="ARBA00023136"/>
    </source>
</evidence>
<dbReference type="PANTHER" id="PTHR23502:SF33">
    <property type="entry name" value="MAJOR FACILITATOR SUPERFAMILY (MFS) PROFILE DOMAIN-CONTAINING PROTEIN-RELATED"/>
    <property type="match status" value="1"/>
</dbReference>
<dbReference type="GO" id="GO:0016020">
    <property type="term" value="C:membrane"/>
    <property type="evidence" value="ECO:0007669"/>
    <property type="project" value="UniProtKB-SubCell"/>
</dbReference>
<dbReference type="SUPFAM" id="SSF103473">
    <property type="entry name" value="MFS general substrate transporter"/>
    <property type="match status" value="1"/>
</dbReference>
<dbReference type="Proteomes" id="UP000672032">
    <property type="component" value="Chromosome 1"/>
</dbReference>
<evidence type="ECO:0000313" key="7">
    <source>
        <dbReference type="EMBL" id="QSZ28892.1"/>
    </source>
</evidence>
<accession>A0A8A3NWR3</accession>
<evidence type="ECO:0000259" key="6">
    <source>
        <dbReference type="PROSITE" id="PS50850"/>
    </source>
</evidence>
<protein>
    <recommendedName>
        <fullName evidence="6">Major facilitator superfamily (MFS) profile domain-containing protein</fullName>
    </recommendedName>
</protein>
<keyword evidence="3 5" id="KW-1133">Transmembrane helix</keyword>
<dbReference type="OrthoDB" id="5296287at2759"/>
<comment type="subcellular location">
    <subcellularLocation>
        <location evidence="1">Membrane</location>
        <topology evidence="1">Multi-pass membrane protein</topology>
    </subcellularLocation>
</comment>
<reference evidence="7" key="1">
    <citation type="submission" date="2020-10" db="EMBL/GenBank/DDBJ databases">
        <title>Genome Sequence of Monilinia vaccinii-corymbosi Sheds Light on Mummy Berry Disease Infection of Blueberry and Mating Type.</title>
        <authorList>
            <person name="Yow A.G."/>
            <person name="Zhang Y."/>
            <person name="Bansal K."/>
            <person name="Eacker S.M."/>
            <person name="Sullivan S."/>
            <person name="Liachko I."/>
            <person name="Cubeta M.A."/>
            <person name="Rollins J.A."/>
            <person name="Ashrafi H."/>
        </authorList>
    </citation>
    <scope>NUCLEOTIDE SEQUENCE</scope>
    <source>
        <strain evidence="7">RL-1</strain>
    </source>
</reference>
<keyword evidence="8" id="KW-1185">Reference proteome</keyword>
<name>A0A8A3NWR3_9HELO</name>
<sequence>MAEKSRRSSIDTSNICYMESEEKPPVQKMKIKPDGVDDIEEAADITTKAAGISDAVHLVKNKDGIRHESLPITNLDANIVGGESQHDPKMPFNFLALRKWVCGWANLHCPSFGDIWALDVRLAPNTETLIVCRFFSGVGGAAALTLGGSIIGDLFCPEQRGFAMGMWNIGPLNGPIIGPLLGGFLVQKIGWRYDFWIVFAAVTPVTALIAIFKTETSHKVLVQRETIRLRKELGRDGLKSCYDDSGDQSTAQIVLVGLIRPLKLLVLSPLVLLLSLYIAFVSGVVYLLYTTIPTVFQNTYGFTAGETGLVYLALGLGNILRWLAVTLYSDKLVVRLAQANDGVFVPEMRLASSIYMGESSSPSP</sequence>
<evidence type="ECO:0000256" key="1">
    <source>
        <dbReference type="ARBA" id="ARBA00004141"/>
    </source>
</evidence>
<proteinExistence type="predicted"/>
<dbReference type="PANTHER" id="PTHR23502">
    <property type="entry name" value="MAJOR FACILITATOR SUPERFAMILY"/>
    <property type="match status" value="1"/>
</dbReference>
<dbReference type="Pfam" id="PF07690">
    <property type="entry name" value="MFS_1"/>
    <property type="match status" value="1"/>
</dbReference>
<feature type="transmembrane region" description="Helical" evidence="5">
    <location>
        <begin position="309"/>
        <end position="328"/>
    </location>
</feature>
<dbReference type="InterPro" id="IPR020846">
    <property type="entry name" value="MFS_dom"/>
</dbReference>
<evidence type="ECO:0000256" key="2">
    <source>
        <dbReference type="ARBA" id="ARBA00022692"/>
    </source>
</evidence>
<dbReference type="GO" id="GO:0022857">
    <property type="term" value="F:transmembrane transporter activity"/>
    <property type="evidence" value="ECO:0007669"/>
    <property type="project" value="InterPro"/>
</dbReference>
<organism evidence="7 8">
    <name type="scientific">Monilinia vaccinii-corymbosi</name>
    <dbReference type="NCBI Taxonomy" id="61207"/>
    <lineage>
        <taxon>Eukaryota</taxon>
        <taxon>Fungi</taxon>
        <taxon>Dikarya</taxon>
        <taxon>Ascomycota</taxon>
        <taxon>Pezizomycotina</taxon>
        <taxon>Leotiomycetes</taxon>
        <taxon>Helotiales</taxon>
        <taxon>Sclerotiniaceae</taxon>
        <taxon>Monilinia</taxon>
    </lineage>
</organism>
<keyword evidence="4 5" id="KW-0472">Membrane</keyword>
<dbReference type="AlphaFoldDB" id="A0A8A3NWR3"/>
<evidence type="ECO:0000256" key="5">
    <source>
        <dbReference type="SAM" id="Phobius"/>
    </source>
</evidence>
<feature type="transmembrane region" description="Helical" evidence="5">
    <location>
        <begin position="193"/>
        <end position="212"/>
    </location>
</feature>
<keyword evidence="2 5" id="KW-0812">Transmembrane</keyword>
<feature type="domain" description="Major facilitator superfamily (MFS) profile" evidence="6">
    <location>
        <begin position="1"/>
        <end position="364"/>
    </location>
</feature>
<gene>
    <name evidence="7" type="ORF">DSL72_003398</name>
</gene>
<dbReference type="PROSITE" id="PS50850">
    <property type="entry name" value="MFS"/>
    <property type="match status" value="1"/>
</dbReference>
<feature type="transmembrane region" description="Helical" evidence="5">
    <location>
        <begin position="167"/>
        <end position="187"/>
    </location>
</feature>
<dbReference type="InterPro" id="IPR011701">
    <property type="entry name" value="MFS"/>
</dbReference>
<feature type="transmembrane region" description="Helical" evidence="5">
    <location>
        <begin position="134"/>
        <end position="155"/>
    </location>
</feature>
<evidence type="ECO:0000313" key="8">
    <source>
        <dbReference type="Proteomes" id="UP000672032"/>
    </source>
</evidence>
<evidence type="ECO:0000256" key="3">
    <source>
        <dbReference type="ARBA" id="ARBA00022989"/>
    </source>
</evidence>
<dbReference type="Gene3D" id="1.20.1250.20">
    <property type="entry name" value="MFS general substrate transporter like domains"/>
    <property type="match status" value="1"/>
</dbReference>
<feature type="transmembrane region" description="Helical" evidence="5">
    <location>
        <begin position="264"/>
        <end position="289"/>
    </location>
</feature>
<dbReference type="EMBL" id="CP063405">
    <property type="protein sequence ID" value="QSZ28892.1"/>
    <property type="molecule type" value="Genomic_DNA"/>
</dbReference>
<dbReference type="InterPro" id="IPR036259">
    <property type="entry name" value="MFS_trans_sf"/>
</dbReference>